<feature type="transmembrane region" description="Helical" evidence="1">
    <location>
        <begin position="20"/>
        <end position="40"/>
    </location>
</feature>
<dbReference type="AlphaFoldDB" id="A0A1H7N2D4"/>
<name>A0A1H7N2D4_AQUAM</name>
<keyword evidence="1" id="KW-1133">Transmembrane helix</keyword>
<protein>
    <submittedName>
        <fullName evidence="2">Uncharacterized protein</fullName>
    </submittedName>
</protein>
<dbReference type="Proteomes" id="UP000198521">
    <property type="component" value="Unassembled WGS sequence"/>
</dbReference>
<organism evidence="2 3">
    <name type="scientific">Aquimarina amphilecti</name>
    <dbReference type="NCBI Taxonomy" id="1038014"/>
    <lineage>
        <taxon>Bacteria</taxon>
        <taxon>Pseudomonadati</taxon>
        <taxon>Bacteroidota</taxon>
        <taxon>Flavobacteriia</taxon>
        <taxon>Flavobacteriales</taxon>
        <taxon>Flavobacteriaceae</taxon>
        <taxon>Aquimarina</taxon>
    </lineage>
</organism>
<keyword evidence="1" id="KW-0472">Membrane</keyword>
<keyword evidence="3" id="KW-1185">Reference proteome</keyword>
<accession>A0A1H7N2D4</accession>
<reference evidence="2 3" key="1">
    <citation type="submission" date="2016-10" db="EMBL/GenBank/DDBJ databases">
        <authorList>
            <person name="de Groot N.N."/>
        </authorList>
    </citation>
    <scope>NUCLEOTIDE SEQUENCE [LARGE SCALE GENOMIC DNA]</scope>
    <source>
        <strain evidence="2 3">DSM 25232</strain>
    </source>
</reference>
<gene>
    <name evidence="2" type="ORF">SAMN04487910_1943</name>
</gene>
<sequence>MVFKLKQKIENYINNCFLGIYNISKFLRFIEILLFIEMLYHKKSEITFM</sequence>
<keyword evidence="1" id="KW-0812">Transmembrane</keyword>
<evidence type="ECO:0000313" key="2">
    <source>
        <dbReference type="EMBL" id="SEL17766.1"/>
    </source>
</evidence>
<proteinExistence type="predicted"/>
<evidence type="ECO:0000256" key="1">
    <source>
        <dbReference type="SAM" id="Phobius"/>
    </source>
</evidence>
<evidence type="ECO:0000313" key="3">
    <source>
        <dbReference type="Proteomes" id="UP000198521"/>
    </source>
</evidence>
<dbReference type="EMBL" id="FOAB01000003">
    <property type="protein sequence ID" value="SEL17766.1"/>
    <property type="molecule type" value="Genomic_DNA"/>
</dbReference>